<dbReference type="Pfam" id="PF21157">
    <property type="entry name" value="DksA_N"/>
    <property type="match status" value="1"/>
</dbReference>
<keyword evidence="6" id="KW-0175">Coiled coil</keyword>
<dbReference type="SUPFAM" id="SSF57716">
    <property type="entry name" value="Glucocorticoid receptor-like (DNA-binding domain)"/>
    <property type="match status" value="1"/>
</dbReference>
<dbReference type="SUPFAM" id="SSF109635">
    <property type="entry name" value="DnaK suppressor protein DksA, alpha-hairpin domain"/>
    <property type="match status" value="1"/>
</dbReference>
<evidence type="ECO:0000259" key="8">
    <source>
        <dbReference type="Pfam" id="PF01258"/>
    </source>
</evidence>
<feature type="zinc finger region" description="dksA C4-type" evidence="5">
    <location>
        <begin position="166"/>
        <end position="190"/>
    </location>
</feature>
<dbReference type="GO" id="GO:0008270">
    <property type="term" value="F:zinc ion binding"/>
    <property type="evidence" value="ECO:0007669"/>
    <property type="project" value="UniProtKB-KW"/>
</dbReference>
<accession>E7C1L6</accession>
<dbReference type="InterPro" id="IPR000962">
    <property type="entry name" value="Znf_DskA_TraR"/>
</dbReference>
<dbReference type="PANTHER" id="PTHR33823:SF2">
    <property type="entry name" value="RNA POLYMERASE-BINDING TRANSCRIPTION FACTOR DKSA"/>
    <property type="match status" value="1"/>
</dbReference>
<dbReference type="NCBIfam" id="TIGR02420">
    <property type="entry name" value="dksA"/>
    <property type="match status" value="1"/>
</dbReference>
<evidence type="ECO:0000259" key="9">
    <source>
        <dbReference type="Pfam" id="PF21157"/>
    </source>
</evidence>
<dbReference type="InterPro" id="IPR037187">
    <property type="entry name" value="DnaK_N"/>
</dbReference>
<evidence type="ECO:0000313" key="10">
    <source>
        <dbReference type="EMBL" id="ADI21340.1"/>
    </source>
</evidence>
<reference evidence="10" key="1">
    <citation type="submission" date="2010-01" db="EMBL/GenBank/DDBJ databases">
        <title>Genome fragments of uncultured bacteria from the North Pacific subtropical Gyre.</title>
        <authorList>
            <person name="Pham V.D."/>
            <person name="Delong E.F."/>
        </authorList>
    </citation>
    <scope>NUCLEOTIDE SEQUENCE</scope>
</reference>
<feature type="compositionally biased region" description="Basic residues" evidence="7">
    <location>
        <begin position="30"/>
        <end position="55"/>
    </location>
</feature>
<name>E7C1L6_9GAMM</name>
<dbReference type="AlphaFoldDB" id="E7C1L6"/>
<dbReference type="InterPro" id="IPR012784">
    <property type="entry name" value="DksA_RNA_pol-bd"/>
</dbReference>
<dbReference type="Gene3D" id="1.20.120.910">
    <property type="entry name" value="DksA, coiled-coil domain"/>
    <property type="match status" value="1"/>
</dbReference>
<evidence type="ECO:0000256" key="4">
    <source>
        <dbReference type="ARBA" id="ARBA00022833"/>
    </source>
</evidence>
<evidence type="ECO:0000256" key="6">
    <source>
        <dbReference type="SAM" id="Coils"/>
    </source>
</evidence>
<dbReference type="InterPro" id="IPR020458">
    <property type="entry name" value="Znf_DskA_TraR_CS"/>
</dbReference>
<keyword evidence="4" id="KW-0862">Zinc</keyword>
<protein>
    <submittedName>
        <fullName evidence="10">DnaK suppressor protein</fullName>
    </submittedName>
</protein>
<evidence type="ECO:0000256" key="3">
    <source>
        <dbReference type="ARBA" id="ARBA00022771"/>
    </source>
</evidence>
<feature type="compositionally biased region" description="Basic residues" evidence="7">
    <location>
        <begin position="1"/>
        <end position="20"/>
    </location>
</feature>
<evidence type="ECO:0000256" key="5">
    <source>
        <dbReference type="PROSITE-ProRule" id="PRU00510"/>
    </source>
</evidence>
<keyword evidence="2" id="KW-0479">Metal-binding</keyword>
<evidence type="ECO:0000256" key="2">
    <source>
        <dbReference type="ARBA" id="ARBA00022723"/>
    </source>
</evidence>
<dbReference type="Pfam" id="PF01258">
    <property type="entry name" value="zf-dskA_traR"/>
    <property type="match status" value="1"/>
</dbReference>
<dbReference type="PROSITE" id="PS51128">
    <property type="entry name" value="ZF_DKSA_2"/>
    <property type="match status" value="1"/>
</dbReference>
<dbReference type="InterPro" id="IPR048489">
    <property type="entry name" value="DksA_N"/>
</dbReference>
<evidence type="ECO:0000256" key="1">
    <source>
        <dbReference type="ARBA" id="ARBA00022490"/>
    </source>
</evidence>
<keyword evidence="1" id="KW-0963">Cytoplasm</keyword>
<proteinExistence type="predicted"/>
<dbReference type="PANTHER" id="PTHR33823">
    <property type="entry name" value="RNA POLYMERASE-BINDING TRANSCRIPTION FACTOR DKSA-RELATED"/>
    <property type="match status" value="1"/>
</dbReference>
<evidence type="ECO:0000256" key="7">
    <source>
        <dbReference type="SAM" id="MobiDB-lite"/>
    </source>
</evidence>
<organism evidence="10">
    <name type="scientific">uncultured gamma proteobacterium HF0010_10D20</name>
    <dbReference type="NCBI Taxonomy" id="723561"/>
    <lineage>
        <taxon>Bacteria</taxon>
        <taxon>Pseudomonadati</taxon>
        <taxon>Pseudomonadota</taxon>
        <taxon>Gammaproteobacteria</taxon>
        <taxon>environmental samples</taxon>
    </lineage>
</organism>
<keyword evidence="3" id="KW-0863">Zinc-finger</keyword>
<feature type="region of interest" description="Disordered" evidence="7">
    <location>
        <begin position="1"/>
        <end position="63"/>
    </location>
</feature>
<feature type="coiled-coil region" evidence="6">
    <location>
        <begin position="89"/>
        <end position="116"/>
    </location>
</feature>
<dbReference type="PROSITE" id="PS01102">
    <property type="entry name" value="ZF_DKSA_1"/>
    <property type="match status" value="1"/>
</dbReference>
<dbReference type="EMBL" id="GU567951">
    <property type="protein sequence ID" value="ADI21340.1"/>
    <property type="molecule type" value="Genomic_DNA"/>
</dbReference>
<sequence>MATAKKTKSKPKASSKKVPAKTKSSTKAAKAVKKSVKKTTARKAPAKRATKKTSPKKSNIDISDFSNFSSTFQPYKSKKNEKYMNANQKKHFENILQAWKDALHEEQEKTENLIQNDQGNFPDSVDRASKEEEFMLELRKRDRERKLISKIEQSMKDLSDNFYGFCETCGIEIGIKRLEARPTATQCIDCKTIEEIKEKQQYG</sequence>
<feature type="domain" description="Zinc finger DksA/TraR C4-type" evidence="8">
    <location>
        <begin position="163"/>
        <end position="195"/>
    </location>
</feature>
<feature type="domain" description="DnaK suppressor protein DksA N-terminal" evidence="9">
    <location>
        <begin position="88"/>
        <end position="157"/>
    </location>
</feature>